<accession>A0A923L3K9</accession>
<dbReference type="AlphaFoldDB" id="A0A923L3K9"/>
<dbReference type="EMBL" id="JACOOL010000002">
    <property type="protein sequence ID" value="MBC5635850.1"/>
    <property type="molecule type" value="Genomic_DNA"/>
</dbReference>
<dbReference type="RefSeq" id="WP_186868568.1">
    <property type="nucleotide sequence ID" value="NZ_JACOOL010000002.1"/>
</dbReference>
<proteinExistence type="predicted"/>
<gene>
    <name evidence="2" type="ORF">H8S33_03320</name>
</gene>
<evidence type="ECO:0000313" key="2">
    <source>
        <dbReference type="EMBL" id="MBC5635850.1"/>
    </source>
</evidence>
<name>A0A923L3K9_9BACI</name>
<evidence type="ECO:0000256" key="1">
    <source>
        <dbReference type="SAM" id="MobiDB-lite"/>
    </source>
</evidence>
<keyword evidence="3" id="KW-1185">Reference proteome</keyword>
<dbReference type="Pfam" id="PF14071">
    <property type="entry name" value="YlbD_coat"/>
    <property type="match status" value="1"/>
</dbReference>
<dbReference type="Proteomes" id="UP000637359">
    <property type="component" value="Unassembled WGS sequence"/>
</dbReference>
<sequence length="132" mass="15747">MSTNNLNPTVQRFREFINQHPKLRKEIRRTGRSWQEYYEKWILLGEEDEYWDKFRDESSNKVNSDKNGTESKAELFSQLLKYAEKMDIDKVQKQVSQLSGTIATIQELIDQYQGSKKGPKPQEHNPFGWFRD</sequence>
<evidence type="ECO:0000313" key="3">
    <source>
        <dbReference type="Proteomes" id="UP000637359"/>
    </source>
</evidence>
<dbReference type="InterPro" id="IPR025953">
    <property type="entry name" value="YlbD_coat"/>
</dbReference>
<protein>
    <submittedName>
        <fullName evidence="2">YlbD family protein</fullName>
    </submittedName>
</protein>
<feature type="region of interest" description="Disordered" evidence="1">
    <location>
        <begin position="113"/>
        <end position="132"/>
    </location>
</feature>
<reference evidence="2" key="1">
    <citation type="submission" date="2020-08" db="EMBL/GenBank/DDBJ databases">
        <title>Genome public.</title>
        <authorList>
            <person name="Liu C."/>
            <person name="Sun Q."/>
        </authorList>
    </citation>
    <scope>NUCLEOTIDE SEQUENCE</scope>
    <source>
        <strain evidence="2">BX22</strain>
    </source>
</reference>
<comment type="caution">
    <text evidence="2">The sequence shown here is derived from an EMBL/GenBank/DDBJ whole genome shotgun (WGS) entry which is preliminary data.</text>
</comment>
<organism evidence="2 3">
    <name type="scientific">Ornithinibacillus hominis</name>
    <dbReference type="NCBI Taxonomy" id="2763055"/>
    <lineage>
        <taxon>Bacteria</taxon>
        <taxon>Bacillati</taxon>
        <taxon>Bacillota</taxon>
        <taxon>Bacilli</taxon>
        <taxon>Bacillales</taxon>
        <taxon>Bacillaceae</taxon>
        <taxon>Ornithinibacillus</taxon>
    </lineage>
</organism>